<reference evidence="1" key="1">
    <citation type="journal article" date="2014" name="Front. Microbiol.">
        <title>High frequency of phylogenetically diverse reductive dehalogenase-homologous genes in deep subseafloor sedimentary metagenomes.</title>
        <authorList>
            <person name="Kawai M."/>
            <person name="Futagami T."/>
            <person name="Toyoda A."/>
            <person name="Takaki Y."/>
            <person name="Nishi S."/>
            <person name="Hori S."/>
            <person name="Arai W."/>
            <person name="Tsubouchi T."/>
            <person name="Morono Y."/>
            <person name="Uchiyama I."/>
            <person name="Ito T."/>
            <person name="Fujiyama A."/>
            <person name="Inagaki F."/>
            <person name="Takami H."/>
        </authorList>
    </citation>
    <scope>NUCLEOTIDE SEQUENCE</scope>
    <source>
        <strain evidence="1">Expedition CK06-06</strain>
    </source>
</reference>
<sequence length="175" mass="19428">MKMKGLKSLAEEEKTAICQDYLKGEKVVIIAMEHEAHSATIYRVLHERNIKLRRASPKPQPAPEPEVPTPESLFSQRVEGLVSRAGVIPPDMTLDVIYGVLIKTLKEDPVGTINTLFPAGNTFTAEMAIQAAAEYYITRILDSMPEFENLGEGKWKLKEGGVTQDETIHQGRKPG</sequence>
<dbReference type="AlphaFoldDB" id="X1SB08"/>
<dbReference type="Gene3D" id="1.10.10.60">
    <property type="entry name" value="Homeodomain-like"/>
    <property type="match status" value="1"/>
</dbReference>
<evidence type="ECO:0000313" key="1">
    <source>
        <dbReference type="EMBL" id="GAI90158.1"/>
    </source>
</evidence>
<comment type="caution">
    <text evidence="1">The sequence shown here is derived from an EMBL/GenBank/DDBJ whole genome shotgun (WGS) entry which is preliminary data.</text>
</comment>
<protein>
    <submittedName>
        <fullName evidence="1">Uncharacterized protein</fullName>
    </submittedName>
</protein>
<gene>
    <name evidence="1" type="ORF">S12H4_34338</name>
</gene>
<dbReference type="EMBL" id="BARW01020308">
    <property type="protein sequence ID" value="GAI90158.1"/>
    <property type="molecule type" value="Genomic_DNA"/>
</dbReference>
<proteinExistence type="predicted"/>
<feature type="non-terminal residue" evidence="1">
    <location>
        <position position="175"/>
    </location>
</feature>
<name>X1SB08_9ZZZZ</name>
<organism evidence="1">
    <name type="scientific">marine sediment metagenome</name>
    <dbReference type="NCBI Taxonomy" id="412755"/>
    <lineage>
        <taxon>unclassified sequences</taxon>
        <taxon>metagenomes</taxon>
        <taxon>ecological metagenomes</taxon>
    </lineage>
</organism>
<accession>X1SB08</accession>